<dbReference type="RefSeq" id="WP_141723859.1">
    <property type="nucleotide sequence ID" value="NZ_FMCT01000008.1"/>
</dbReference>
<proteinExistence type="predicted"/>
<evidence type="ECO:0000313" key="2">
    <source>
        <dbReference type="Proteomes" id="UP000183585"/>
    </source>
</evidence>
<dbReference type="EMBL" id="FMCT01000008">
    <property type="protein sequence ID" value="SCF33216.1"/>
    <property type="molecule type" value="Genomic_DNA"/>
</dbReference>
<keyword evidence="2" id="KW-1185">Reference proteome</keyword>
<reference evidence="2" key="1">
    <citation type="submission" date="2016-06" db="EMBL/GenBank/DDBJ databases">
        <authorList>
            <person name="Varghese N."/>
            <person name="Submissions Spin"/>
        </authorList>
    </citation>
    <scope>NUCLEOTIDE SEQUENCE [LARGE SCALE GENOMIC DNA]</scope>
    <source>
        <strain evidence="2">DSM 43168</strain>
    </source>
</reference>
<name>A0A1C4ZK81_9ACTN</name>
<sequence length="83" mass="9345">MPTNEAQDVERDRFAPGLGRFARHVERLTRERRRPRVVAAVVVDPRQRAQRGGAAPAARLLVQVRAAKGYPWDAVAWTPVPYS</sequence>
<dbReference type="AlphaFoldDB" id="A0A1C4ZK81"/>
<protein>
    <submittedName>
        <fullName evidence="1">Uncharacterized protein</fullName>
    </submittedName>
</protein>
<organism evidence="1 2">
    <name type="scientific">Micromonospora carbonacea</name>
    <dbReference type="NCBI Taxonomy" id="47853"/>
    <lineage>
        <taxon>Bacteria</taxon>
        <taxon>Bacillati</taxon>
        <taxon>Actinomycetota</taxon>
        <taxon>Actinomycetes</taxon>
        <taxon>Micromonosporales</taxon>
        <taxon>Micromonosporaceae</taxon>
        <taxon>Micromonospora</taxon>
    </lineage>
</organism>
<gene>
    <name evidence="1" type="ORF">GA0070563_108273</name>
</gene>
<evidence type="ECO:0000313" key="1">
    <source>
        <dbReference type="EMBL" id="SCF33216.1"/>
    </source>
</evidence>
<dbReference type="Proteomes" id="UP000183585">
    <property type="component" value="Unassembled WGS sequence"/>
</dbReference>
<accession>A0A1C4ZK81</accession>